<dbReference type="Gene3D" id="1.10.287.130">
    <property type="match status" value="1"/>
</dbReference>
<dbReference type="InterPro" id="IPR036890">
    <property type="entry name" value="HATPase_C_sf"/>
</dbReference>
<proteinExistence type="predicted"/>
<dbReference type="Pfam" id="PF02518">
    <property type="entry name" value="HATPase_c"/>
    <property type="match status" value="1"/>
</dbReference>
<dbReference type="Proteomes" id="UP001610861">
    <property type="component" value="Unassembled WGS sequence"/>
</dbReference>
<dbReference type="CDD" id="cd00075">
    <property type="entry name" value="HATPase"/>
    <property type="match status" value="1"/>
</dbReference>
<dbReference type="PANTHER" id="PTHR43047">
    <property type="entry name" value="TWO-COMPONENT HISTIDINE PROTEIN KINASE"/>
    <property type="match status" value="1"/>
</dbReference>
<evidence type="ECO:0000259" key="9">
    <source>
        <dbReference type="PROSITE" id="PS50109"/>
    </source>
</evidence>
<feature type="transmembrane region" description="Helical" evidence="8">
    <location>
        <begin position="21"/>
        <end position="42"/>
    </location>
</feature>
<evidence type="ECO:0000256" key="6">
    <source>
        <dbReference type="ARBA" id="ARBA00022777"/>
    </source>
</evidence>
<dbReference type="SUPFAM" id="SSF55874">
    <property type="entry name" value="ATPase domain of HSP90 chaperone/DNA topoisomerase II/histidine kinase"/>
    <property type="match status" value="1"/>
</dbReference>
<evidence type="ECO:0000313" key="10">
    <source>
        <dbReference type="EMBL" id="MFH8252422.1"/>
    </source>
</evidence>
<dbReference type="InterPro" id="IPR003661">
    <property type="entry name" value="HisK_dim/P_dom"/>
</dbReference>
<evidence type="ECO:0000256" key="8">
    <source>
        <dbReference type="SAM" id="Phobius"/>
    </source>
</evidence>
<name>A0ABW7QDC0_9MICO</name>
<dbReference type="InterPro" id="IPR005467">
    <property type="entry name" value="His_kinase_dom"/>
</dbReference>
<keyword evidence="5" id="KW-0808">Transferase</keyword>
<dbReference type="SUPFAM" id="SSF47384">
    <property type="entry name" value="Homodimeric domain of signal transducing histidine kinase"/>
    <property type="match status" value="1"/>
</dbReference>
<feature type="transmembrane region" description="Helical" evidence="8">
    <location>
        <begin position="109"/>
        <end position="135"/>
    </location>
</feature>
<dbReference type="Gene3D" id="3.30.450.20">
    <property type="entry name" value="PAS domain"/>
    <property type="match status" value="1"/>
</dbReference>
<comment type="subcellular location">
    <subcellularLocation>
        <location evidence="2">Cell membrane</location>
    </subcellularLocation>
</comment>
<keyword evidence="8" id="KW-0812">Transmembrane</keyword>
<evidence type="ECO:0000256" key="7">
    <source>
        <dbReference type="ARBA" id="ARBA00023012"/>
    </source>
</evidence>
<dbReference type="InterPro" id="IPR036097">
    <property type="entry name" value="HisK_dim/P_sf"/>
</dbReference>
<keyword evidence="8" id="KW-1133">Transmembrane helix</keyword>
<evidence type="ECO:0000313" key="11">
    <source>
        <dbReference type="Proteomes" id="UP001610861"/>
    </source>
</evidence>
<feature type="domain" description="Histidine kinase" evidence="9">
    <location>
        <begin position="320"/>
        <end position="538"/>
    </location>
</feature>
<keyword evidence="7" id="KW-0902">Two-component regulatory system</keyword>
<dbReference type="GO" id="GO:0016301">
    <property type="term" value="F:kinase activity"/>
    <property type="evidence" value="ECO:0007669"/>
    <property type="project" value="UniProtKB-KW"/>
</dbReference>
<gene>
    <name evidence="10" type="ORF">ACH3VR_18795</name>
</gene>
<keyword evidence="8" id="KW-0472">Membrane</keyword>
<accession>A0ABW7QDC0</accession>
<organism evidence="10 11">
    <name type="scientific">Microbacterium alkaliflavum</name>
    <dbReference type="NCBI Taxonomy" id="3248839"/>
    <lineage>
        <taxon>Bacteria</taxon>
        <taxon>Bacillati</taxon>
        <taxon>Actinomycetota</taxon>
        <taxon>Actinomycetes</taxon>
        <taxon>Micrococcales</taxon>
        <taxon>Microbacteriaceae</taxon>
        <taxon>Microbacterium</taxon>
    </lineage>
</organism>
<dbReference type="SMART" id="SM00387">
    <property type="entry name" value="HATPase_c"/>
    <property type="match status" value="1"/>
</dbReference>
<dbReference type="InterPro" id="IPR035965">
    <property type="entry name" value="PAS-like_dom_sf"/>
</dbReference>
<dbReference type="CDD" id="cd00082">
    <property type="entry name" value="HisKA"/>
    <property type="match status" value="1"/>
</dbReference>
<evidence type="ECO:0000256" key="5">
    <source>
        <dbReference type="ARBA" id="ARBA00022679"/>
    </source>
</evidence>
<dbReference type="PROSITE" id="PS50109">
    <property type="entry name" value="HIS_KIN"/>
    <property type="match status" value="1"/>
</dbReference>
<dbReference type="InterPro" id="IPR003594">
    <property type="entry name" value="HATPase_dom"/>
</dbReference>
<dbReference type="InterPro" id="IPR004358">
    <property type="entry name" value="Sig_transdc_His_kin-like_C"/>
</dbReference>
<sequence length="544" mass="58357">MASSSASARRGGSERTRERTLLLNQLLFGGVVLLAIILIVTTGAIYDVSAFAAATLLAFFATGAAIIVPWDRVSFLVGMLIPVVDVVVIALLIAASPDTGLELLWVFPAMWLGAALGLIGVGVATVLITACYWLVIGLDPERTFTPGVVLLPLTVAAVATTSHFSARRAAAHHVLLERQSQQLRQSVERARRQEDLVTDVLDAVDFGVIRIRTDGSLVVTNEANARMPQASRDTSRPFAADGITALPPDDLPLARARRGEFFEDELVWYGRPGDARRRALRSTARPVFDTDMKQAGAIVVTRDVTAEELALRAREDLVASVSHELRTPLTSITGYVELALDHDDLPASVRRSLEIAQRNIERLLDLVSDTLAASAASRRGVDLTIHRELTDLAPVVQAAIEAAGPRVAERGITIDGSGIEQTFAFADAGRIRQVVDNLVSNAIKYGREGGHVEVGATQDSDHAWIVVRDDGTGISEQELPRLFERFFRADAVRKTTTHGTGLGLAISRDIARAHGGEITVQSTLGVGTTFVVRLPVSDPGGATS</sequence>
<feature type="transmembrane region" description="Helical" evidence="8">
    <location>
        <begin position="75"/>
        <end position="97"/>
    </location>
</feature>
<keyword evidence="11" id="KW-1185">Reference proteome</keyword>
<protein>
    <recommendedName>
        <fullName evidence="3">histidine kinase</fullName>
        <ecNumber evidence="3">2.7.13.3</ecNumber>
    </recommendedName>
</protein>
<dbReference type="EMBL" id="JBIQWL010000009">
    <property type="protein sequence ID" value="MFH8252422.1"/>
    <property type="molecule type" value="Genomic_DNA"/>
</dbReference>
<feature type="transmembrane region" description="Helical" evidence="8">
    <location>
        <begin position="147"/>
        <end position="166"/>
    </location>
</feature>
<dbReference type="RefSeq" id="WP_397557852.1">
    <property type="nucleotide sequence ID" value="NZ_JBIQWL010000009.1"/>
</dbReference>
<dbReference type="SUPFAM" id="SSF55785">
    <property type="entry name" value="PYP-like sensor domain (PAS domain)"/>
    <property type="match status" value="1"/>
</dbReference>
<dbReference type="Gene3D" id="3.30.565.10">
    <property type="entry name" value="Histidine kinase-like ATPase, C-terminal domain"/>
    <property type="match status" value="1"/>
</dbReference>
<keyword evidence="6 10" id="KW-0418">Kinase</keyword>
<evidence type="ECO:0000256" key="4">
    <source>
        <dbReference type="ARBA" id="ARBA00022553"/>
    </source>
</evidence>
<dbReference type="PANTHER" id="PTHR43047:SF72">
    <property type="entry name" value="OSMOSENSING HISTIDINE PROTEIN KINASE SLN1"/>
    <property type="match status" value="1"/>
</dbReference>
<comment type="caution">
    <text evidence="10">The sequence shown here is derived from an EMBL/GenBank/DDBJ whole genome shotgun (WGS) entry which is preliminary data.</text>
</comment>
<dbReference type="EC" id="2.7.13.3" evidence="3"/>
<evidence type="ECO:0000256" key="3">
    <source>
        <dbReference type="ARBA" id="ARBA00012438"/>
    </source>
</evidence>
<keyword evidence="4" id="KW-0597">Phosphoprotein</keyword>
<comment type="catalytic activity">
    <reaction evidence="1">
        <text>ATP + protein L-histidine = ADP + protein N-phospho-L-histidine.</text>
        <dbReference type="EC" id="2.7.13.3"/>
    </reaction>
</comment>
<dbReference type="Pfam" id="PF00512">
    <property type="entry name" value="HisKA"/>
    <property type="match status" value="1"/>
</dbReference>
<evidence type="ECO:0000256" key="1">
    <source>
        <dbReference type="ARBA" id="ARBA00000085"/>
    </source>
</evidence>
<evidence type="ECO:0000256" key="2">
    <source>
        <dbReference type="ARBA" id="ARBA00004236"/>
    </source>
</evidence>
<dbReference type="SMART" id="SM00388">
    <property type="entry name" value="HisKA"/>
    <property type="match status" value="1"/>
</dbReference>
<dbReference type="PRINTS" id="PR00344">
    <property type="entry name" value="BCTRLSENSOR"/>
</dbReference>
<reference evidence="10 11" key="1">
    <citation type="submission" date="2024-09" db="EMBL/GenBank/DDBJ databases">
        <authorList>
            <person name="Pan X."/>
        </authorList>
    </citation>
    <scope>NUCLEOTIDE SEQUENCE [LARGE SCALE GENOMIC DNA]</scope>
    <source>
        <strain evidence="10 11">B2969</strain>
    </source>
</reference>
<feature type="transmembrane region" description="Helical" evidence="8">
    <location>
        <begin position="48"/>
        <end position="68"/>
    </location>
</feature>